<evidence type="ECO:0000313" key="8">
    <source>
        <dbReference type="WBParaSite" id="BXY_0422400.1"/>
    </source>
</evidence>
<comment type="subcellular location">
    <subcellularLocation>
        <location evidence="1">Membrane</location>
    </subcellularLocation>
</comment>
<evidence type="ECO:0000256" key="1">
    <source>
        <dbReference type="ARBA" id="ARBA00004370"/>
    </source>
</evidence>
<dbReference type="GO" id="GO:0016020">
    <property type="term" value="C:membrane"/>
    <property type="evidence" value="ECO:0007669"/>
    <property type="project" value="UniProtKB-SubCell"/>
</dbReference>
<evidence type="ECO:0000313" key="7">
    <source>
        <dbReference type="Proteomes" id="UP000095284"/>
    </source>
</evidence>
<dbReference type="PANTHER" id="PTHR23360">
    <property type="entry name" value="G-PROTEIN COUPLED RECEPTORS FAMILY 1 PROFILE DOMAIN-CONTAINING PROTEIN-RELATED"/>
    <property type="match status" value="1"/>
</dbReference>
<dbReference type="SUPFAM" id="SSF81321">
    <property type="entry name" value="Family A G protein-coupled receptor-like"/>
    <property type="match status" value="1"/>
</dbReference>
<dbReference type="InterPro" id="IPR019424">
    <property type="entry name" value="7TM_GPCR_Srsx"/>
</dbReference>
<dbReference type="Proteomes" id="UP000095284">
    <property type="component" value="Unplaced"/>
</dbReference>
<name>A0A1I7RU17_BURXY</name>
<dbReference type="CDD" id="cd00637">
    <property type="entry name" value="7tm_classA_rhodopsin-like"/>
    <property type="match status" value="1"/>
</dbReference>
<dbReference type="InterPro" id="IPR017452">
    <property type="entry name" value="GPCR_Rhodpsn_7TM"/>
</dbReference>
<feature type="transmembrane region" description="Helical" evidence="5">
    <location>
        <begin position="117"/>
        <end position="140"/>
    </location>
</feature>
<organism evidence="7 8">
    <name type="scientific">Bursaphelenchus xylophilus</name>
    <name type="common">Pinewood nematode worm</name>
    <name type="synonym">Aphelenchoides xylophilus</name>
    <dbReference type="NCBI Taxonomy" id="6326"/>
    <lineage>
        <taxon>Eukaryota</taxon>
        <taxon>Metazoa</taxon>
        <taxon>Ecdysozoa</taxon>
        <taxon>Nematoda</taxon>
        <taxon>Chromadorea</taxon>
        <taxon>Rhabditida</taxon>
        <taxon>Tylenchina</taxon>
        <taxon>Tylenchomorpha</taxon>
        <taxon>Aphelenchoidea</taxon>
        <taxon>Aphelenchoididae</taxon>
        <taxon>Bursaphelenchus</taxon>
    </lineage>
</organism>
<feature type="transmembrane region" description="Helical" evidence="5">
    <location>
        <begin position="273"/>
        <end position="294"/>
    </location>
</feature>
<dbReference type="InterPro" id="IPR047130">
    <property type="entry name" value="7TM_GPCR_Srsx_nematod"/>
</dbReference>
<dbReference type="PROSITE" id="PS50262">
    <property type="entry name" value="G_PROTEIN_RECEP_F1_2"/>
    <property type="match status" value="1"/>
</dbReference>
<feature type="transmembrane region" description="Helical" evidence="5">
    <location>
        <begin position="75"/>
        <end position="97"/>
    </location>
</feature>
<feature type="transmembrane region" description="Helical" evidence="5">
    <location>
        <begin position="246"/>
        <end position="267"/>
    </location>
</feature>
<accession>A0A1I7RU17</accession>
<feature type="transmembrane region" description="Helical" evidence="5">
    <location>
        <begin position="202"/>
        <end position="225"/>
    </location>
</feature>
<reference evidence="8" key="1">
    <citation type="submission" date="2016-11" db="UniProtKB">
        <authorList>
            <consortium name="WormBaseParasite"/>
        </authorList>
    </citation>
    <scope>IDENTIFICATION</scope>
</reference>
<keyword evidence="4 5" id="KW-0472">Membrane</keyword>
<keyword evidence="3 5" id="KW-1133">Transmembrane helix</keyword>
<proteinExistence type="predicted"/>
<feature type="transmembrane region" description="Helical" evidence="5">
    <location>
        <begin position="41"/>
        <end position="63"/>
    </location>
</feature>
<dbReference type="Pfam" id="PF10320">
    <property type="entry name" value="7TM_GPCR_Srsx"/>
    <property type="match status" value="2"/>
</dbReference>
<sequence length="371" mass="41592">MSATPTLPLTKDLPYKGNFSSPENQYLYQTYYGQGVCIEMLFIPIIYFCFMLLSYVGNAMVLIATVKNKNLHGSYNFLLCMVCLGDMMHLSTHWLYLGNMASGHNFIPYRFCFYADAFFQVGATLSILMTFFVGIDRLIGVWLPTIYRSLNLLLYDGFFMAVALAFSFLVFFLGLQHSWGEFGDEPVQCRIIDSYGGAAGQVWFQMCVIVNLLDIGVYSLVWLLLRRRAGQSGTMKKVFKSLVAMMISVVVGWLVQAFVKAILLPLANFPKSLAAIMVTVVVGWLLEGFVKAILLPLANFPISQWYYWESCTGILLNVASASNVFIMYGFSSEYRMTIQRLIGGKVPFIPPPDVSKTAFATSKISTATNLI</sequence>
<feature type="domain" description="G-protein coupled receptors family 1 profile" evidence="6">
    <location>
        <begin position="57"/>
        <end position="254"/>
    </location>
</feature>
<protein>
    <submittedName>
        <fullName evidence="8">G_PROTEIN_RECEP_F1_2 domain-containing protein</fullName>
    </submittedName>
</protein>
<dbReference type="AlphaFoldDB" id="A0A1I7RU17"/>
<evidence type="ECO:0000259" key="6">
    <source>
        <dbReference type="PROSITE" id="PS50262"/>
    </source>
</evidence>
<dbReference type="PANTHER" id="PTHR23360:SF5">
    <property type="entry name" value="G-PROTEIN COUPLED RECEPTORS FAMILY 1 PROFILE DOMAIN-CONTAINING PROTEIN"/>
    <property type="match status" value="1"/>
</dbReference>
<evidence type="ECO:0000256" key="2">
    <source>
        <dbReference type="ARBA" id="ARBA00022692"/>
    </source>
</evidence>
<feature type="transmembrane region" description="Helical" evidence="5">
    <location>
        <begin position="152"/>
        <end position="175"/>
    </location>
</feature>
<evidence type="ECO:0000256" key="5">
    <source>
        <dbReference type="SAM" id="Phobius"/>
    </source>
</evidence>
<dbReference type="GO" id="GO:0004930">
    <property type="term" value="F:G protein-coupled receptor activity"/>
    <property type="evidence" value="ECO:0007669"/>
    <property type="project" value="InterPro"/>
</dbReference>
<dbReference type="WBParaSite" id="BXY_0422400.1">
    <property type="protein sequence ID" value="BXY_0422400.1"/>
    <property type="gene ID" value="BXY_0422400"/>
</dbReference>
<dbReference type="Gene3D" id="1.20.1070.10">
    <property type="entry name" value="Rhodopsin 7-helix transmembrane proteins"/>
    <property type="match status" value="1"/>
</dbReference>
<feature type="transmembrane region" description="Helical" evidence="5">
    <location>
        <begin position="306"/>
        <end position="330"/>
    </location>
</feature>
<evidence type="ECO:0000256" key="3">
    <source>
        <dbReference type="ARBA" id="ARBA00022989"/>
    </source>
</evidence>
<evidence type="ECO:0000256" key="4">
    <source>
        <dbReference type="ARBA" id="ARBA00023136"/>
    </source>
</evidence>
<dbReference type="InterPro" id="IPR000276">
    <property type="entry name" value="GPCR_Rhodpsn"/>
</dbReference>
<keyword evidence="2 5" id="KW-0812">Transmembrane</keyword>
<dbReference type="SMART" id="SM01381">
    <property type="entry name" value="7TM_GPCR_Srsx"/>
    <property type="match status" value="1"/>
</dbReference>